<dbReference type="AlphaFoldDB" id="G5LQT9"/>
<organism evidence="1 2">
    <name type="scientific">Salmonella enterica subsp. enterica serovar Alachua str. R6-377</name>
    <dbReference type="NCBI Taxonomy" id="913241"/>
    <lineage>
        <taxon>Bacteria</taxon>
        <taxon>Pseudomonadati</taxon>
        <taxon>Pseudomonadota</taxon>
        <taxon>Gammaproteobacteria</taxon>
        <taxon>Enterobacterales</taxon>
        <taxon>Enterobacteriaceae</taxon>
        <taxon>Salmonella</taxon>
    </lineage>
</organism>
<name>G5LQT9_SALET</name>
<accession>G5LQT9</accession>
<dbReference type="Proteomes" id="UP000004642">
    <property type="component" value="Unassembled WGS sequence"/>
</dbReference>
<reference evidence="1 2" key="1">
    <citation type="journal article" date="2011" name="BMC Genomics">
        <title>Genome sequencing reveals diversification of virulence factor content and possible host adaptation in distinct subpopulations of Salmonella enterica.</title>
        <authorList>
            <person name="den Bakker H.C."/>
            <person name="Moreno Switt A.I."/>
            <person name="Govoni G."/>
            <person name="Cummings C.A."/>
            <person name="Ranieri M.L."/>
            <person name="Degoricija L."/>
            <person name="Hoelzer K."/>
            <person name="Rodriguez-Rivera L.D."/>
            <person name="Brown S."/>
            <person name="Bolchacova E."/>
            <person name="Furtado M.R."/>
            <person name="Wiedmann M."/>
        </authorList>
    </citation>
    <scope>NUCLEOTIDE SEQUENCE [LARGE SCALE GENOMIC DNA]</scope>
    <source>
        <strain evidence="1 2">R6-377</strain>
    </source>
</reference>
<proteinExistence type="predicted"/>
<protein>
    <submittedName>
        <fullName evidence="1">Uncharacterized protein</fullName>
    </submittedName>
</protein>
<evidence type="ECO:0000313" key="1">
    <source>
        <dbReference type="EMBL" id="EHC36878.1"/>
    </source>
</evidence>
<dbReference type="EMBL" id="AFCJ01001389">
    <property type="protein sequence ID" value="EHC36878.1"/>
    <property type="molecule type" value="Genomic_DNA"/>
</dbReference>
<comment type="caution">
    <text evidence="1">The sequence shown here is derived from an EMBL/GenBank/DDBJ whole genome shotgun (WGS) entry which is preliminary data.</text>
</comment>
<sequence length="41" mass="4876">MQRIIHPGDVVQRLKRGEVMLQGWVLKIRQRPGDHRSQGIW</sequence>
<evidence type="ECO:0000313" key="2">
    <source>
        <dbReference type="Proteomes" id="UP000004642"/>
    </source>
</evidence>
<gene>
    <name evidence="1" type="ORF">LTSEALA_3207</name>
</gene>